<comment type="caution">
    <text evidence="6">The sequence shown here is derived from an EMBL/GenBank/DDBJ whole genome shotgun (WGS) entry which is preliminary data.</text>
</comment>
<reference evidence="6 7" key="1">
    <citation type="submission" date="2019-08" db="EMBL/GenBank/DDBJ databases">
        <title>The genome of the soybean aphid Biotype 1, its phylome, world population structure and adaptation to the North American continent.</title>
        <authorList>
            <person name="Giordano R."/>
            <person name="Donthu R.K."/>
            <person name="Hernandez A.G."/>
            <person name="Wright C.L."/>
            <person name="Zimin A.V."/>
        </authorList>
    </citation>
    <scope>NUCLEOTIDE SEQUENCE [LARGE SCALE GENOMIC DNA]</scope>
    <source>
        <tissue evidence="6">Whole aphids</tissue>
    </source>
</reference>
<keyword evidence="3" id="KW-0863">Zinc-finger</keyword>
<proteinExistence type="predicted"/>
<evidence type="ECO:0000313" key="7">
    <source>
        <dbReference type="Proteomes" id="UP000475862"/>
    </source>
</evidence>
<dbReference type="InterPro" id="IPR052035">
    <property type="entry name" value="ZnF_BED_domain_contain"/>
</dbReference>
<protein>
    <recommendedName>
        <fullName evidence="8">DUF659 domain-containing protein</fullName>
    </recommendedName>
</protein>
<sequence length="323" mass="35932">MLENVNDVSITTDMWTSDSTRSYITVTCHFIFNDCLYSPVLATEEVKESHTGENIASALSNIFNEWNISNKIVTIVSDNGANIKHAINNHLLKYHHPCVAHTLNLSVNESINQNTDNLATEKLKEFQKQMGLPELKVKQDVSTRWNSSLNMIERLIQIKNPLSAAMSSLRRASNCLTSNEWDIITDCAPILKPFESLTIELSGEKYPTLSLVIPLVRGLQYTVRKVRPETDAGILLQSSLLDVVSRRLGSLEKNKIVSKSTLLDPKLKKTAFGLEDNANNAQQWLVDELTSIISINNGANDNNIENINETPASLTSTGSSYSL</sequence>
<evidence type="ECO:0000256" key="2">
    <source>
        <dbReference type="ARBA" id="ARBA00022723"/>
    </source>
</evidence>
<accession>A0A6G0U859</accession>
<dbReference type="GO" id="GO:0005634">
    <property type="term" value="C:nucleus"/>
    <property type="evidence" value="ECO:0007669"/>
    <property type="project" value="UniProtKB-SubCell"/>
</dbReference>
<evidence type="ECO:0000256" key="4">
    <source>
        <dbReference type="ARBA" id="ARBA00022833"/>
    </source>
</evidence>
<evidence type="ECO:0000256" key="3">
    <source>
        <dbReference type="ARBA" id="ARBA00022771"/>
    </source>
</evidence>
<dbReference type="SUPFAM" id="SSF53098">
    <property type="entry name" value="Ribonuclease H-like"/>
    <property type="match status" value="1"/>
</dbReference>
<dbReference type="EMBL" id="VYZN01000001">
    <property type="protein sequence ID" value="KAE9545133.1"/>
    <property type="molecule type" value="Genomic_DNA"/>
</dbReference>
<keyword evidence="7" id="KW-1185">Reference proteome</keyword>
<dbReference type="AlphaFoldDB" id="A0A6G0U859"/>
<organism evidence="6 7">
    <name type="scientific">Aphis glycines</name>
    <name type="common">Soybean aphid</name>
    <dbReference type="NCBI Taxonomy" id="307491"/>
    <lineage>
        <taxon>Eukaryota</taxon>
        <taxon>Metazoa</taxon>
        <taxon>Ecdysozoa</taxon>
        <taxon>Arthropoda</taxon>
        <taxon>Hexapoda</taxon>
        <taxon>Insecta</taxon>
        <taxon>Pterygota</taxon>
        <taxon>Neoptera</taxon>
        <taxon>Paraneoptera</taxon>
        <taxon>Hemiptera</taxon>
        <taxon>Sternorrhyncha</taxon>
        <taxon>Aphidomorpha</taxon>
        <taxon>Aphidoidea</taxon>
        <taxon>Aphididae</taxon>
        <taxon>Aphidini</taxon>
        <taxon>Aphis</taxon>
        <taxon>Aphis</taxon>
    </lineage>
</organism>
<dbReference type="PANTHER" id="PTHR46481">
    <property type="entry name" value="ZINC FINGER BED DOMAIN-CONTAINING PROTEIN 4"/>
    <property type="match status" value="1"/>
</dbReference>
<keyword evidence="2" id="KW-0479">Metal-binding</keyword>
<dbReference type="InterPro" id="IPR012337">
    <property type="entry name" value="RNaseH-like_sf"/>
</dbReference>
<dbReference type="GO" id="GO:0008270">
    <property type="term" value="F:zinc ion binding"/>
    <property type="evidence" value="ECO:0007669"/>
    <property type="project" value="UniProtKB-KW"/>
</dbReference>
<gene>
    <name evidence="6" type="ORF">AGLY_000676</name>
</gene>
<evidence type="ECO:0000313" key="6">
    <source>
        <dbReference type="EMBL" id="KAE9545133.1"/>
    </source>
</evidence>
<comment type="subcellular location">
    <subcellularLocation>
        <location evidence="1">Nucleus</location>
    </subcellularLocation>
</comment>
<dbReference type="PANTHER" id="PTHR46481:SF10">
    <property type="entry name" value="ZINC FINGER BED DOMAIN-CONTAINING PROTEIN 39"/>
    <property type="match status" value="1"/>
</dbReference>
<dbReference type="OrthoDB" id="6608297at2759"/>
<dbReference type="Proteomes" id="UP000475862">
    <property type="component" value="Unassembled WGS sequence"/>
</dbReference>
<evidence type="ECO:0000256" key="1">
    <source>
        <dbReference type="ARBA" id="ARBA00004123"/>
    </source>
</evidence>
<keyword evidence="5" id="KW-0539">Nucleus</keyword>
<name>A0A6G0U859_APHGL</name>
<evidence type="ECO:0000256" key="5">
    <source>
        <dbReference type="ARBA" id="ARBA00023242"/>
    </source>
</evidence>
<evidence type="ECO:0008006" key="8">
    <source>
        <dbReference type="Google" id="ProtNLM"/>
    </source>
</evidence>
<keyword evidence="4" id="KW-0862">Zinc</keyword>